<protein>
    <submittedName>
        <fullName evidence="2">Uncharacterized protein</fullName>
    </submittedName>
</protein>
<dbReference type="KEGG" id="rdn:HMPREF0733_10509"/>
<feature type="compositionally biased region" description="Low complexity" evidence="1">
    <location>
        <begin position="19"/>
        <end position="29"/>
    </location>
</feature>
<proteinExistence type="predicted"/>
<evidence type="ECO:0000313" key="3">
    <source>
        <dbReference type="Proteomes" id="UP000000387"/>
    </source>
</evidence>
<dbReference type="EMBL" id="CP002280">
    <property type="protein sequence ID" value="ADP39967.1"/>
    <property type="molecule type" value="Genomic_DNA"/>
</dbReference>
<gene>
    <name evidence="2" type="ordered locus">HMPREF0733_10509</name>
</gene>
<sequence length="60" mass="6137">MKATTDGARRTRTCEYSTSVSGDASASGVGDSGSEESEWELEGVCALLMSSSLSFGVNPA</sequence>
<reference evidence="3" key="1">
    <citation type="submission" date="2010-10" db="EMBL/GenBank/DDBJ databases">
        <title>The complete genome of Rothia dentocariosa ATCC 17931.</title>
        <authorList>
            <person name="Muzny D."/>
            <person name="Qin X."/>
            <person name="Buhay C."/>
            <person name="Dugan-Rocha S."/>
            <person name="Ding Y."/>
            <person name="Chen G."/>
            <person name="Hawes A."/>
            <person name="Holder M."/>
            <person name="Jhangiani S."/>
            <person name="Johnson A."/>
            <person name="Khan Z."/>
            <person name="Li Z."/>
            <person name="Liu W."/>
            <person name="Liu X."/>
            <person name="Perez L."/>
            <person name="Shen H."/>
            <person name="Wang Q."/>
            <person name="Watt J."/>
            <person name="Xi L."/>
            <person name="Xin Y."/>
            <person name="Zhou J."/>
            <person name="Deng J."/>
            <person name="Jiang H."/>
            <person name="Liu Y."/>
            <person name="Qu J."/>
            <person name="Song X.-Z."/>
            <person name="Zhang L."/>
            <person name="Villasana D."/>
            <person name="Johnson A."/>
            <person name="Liu J."/>
            <person name="Liyanage D."/>
            <person name="Lorensuhewa L."/>
            <person name="Robinson T."/>
            <person name="Song A."/>
            <person name="Song B.-B."/>
            <person name="Dinh H."/>
            <person name="Thornton R."/>
            <person name="Coyle M."/>
            <person name="Francisco L."/>
            <person name="Jackson L."/>
            <person name="Javaid M."/>
            <person name="Korchina V."/>
            <person name="Kovar C."/>
            <person name="Mata R."/>
            <person name="Mathew T."/>
            <person name="Ngo R."/>
            <person name="Nguyen L."/>
            <person name="Nguyen N."/>
            <person name="Okwuonu G."/>
            <person name="Ongeri F."/>
            <person name="Pham C."/>
            <person name="Simmons D."/>
            <person name="Wilczek-Boney K."/>
            <person name="Hale W."/>
            <person name="Jakkamsetti A."/>
            <person name="Pham P."/>
            <person name="Ruth R."/>
            <person name="San Lucas F."/>
            <person name="Warren J."/>
            <person name="Zhang J."/>
            <person name="Zhao Z."/>
            <person name="Zhou C."/>
            <person name="Zhu D."/>
            <person name="Lee S."/>
            <person name="Bess C."/>
            <person name="Blankenburg K."/>
            <person name="Forbes L."/>
            <person name="Fu Q."/>
            <person name="Gubbala S."/>
            <person name="Hirani K."/>
            <person name="Jayaseelan J.C."/>
            <person name="Lara F."/>
            <person name="Munidasa M."/>
            <person name="Palculict T."/>
            <person name="Patil S."/>
            <person name="Pu L.-L."/>
            <person name="Saada N."/>
            <person name="Tang L."/>
            <person name="Weissenberger G."/>
            <person name="Zhu Y."/>
            <person name="Hemphill L."/>
            <person name="Shang Y."/>
            <person name="Youmans B."/>
            <person name="Ayvaz T."/>
            <person name="Ross M."/>
            <person name="Santibanez J."/>
            <person name="Aqrawi P."/>
            <person name="Gross S."/>
            <person name="Joshi V."/>
            <person name="Fowler G."/>
            <person name="Nazareth L."/>
            <person name="Reid J."/>
            <person name="Worley K."/>
            <person name="Petrosino J."/>
            <person name="Highlander S."/>
            <person name="Gibbs R."/>
        </authorList>
    </citation>
    <scope>NUCLEOTIDE SEQUENCE [LARGE SCALE GENOMIC DNA]</scope>
    <source>
        <strain evidence="3">ATCC 17931 / CDC X599 / XDIA</strain>
    </source>
</reference>
<accession>E3H0N9</accession>
<evidence type="ECO:0000313" key="2">
    <source>
        <dbReference type="EMBL" id="ADP39967.1"/>
    </source>
</evidence>
<dbReference type="HOGENOM" id="CLU_2938922_0_0_11"/>
<feature type="region of interest" description="Disordered" evidence="1">
    <location>
        <begin position="1"/>
        <end position="37"/>
    </location>
</feature>
<organism evidence="2 3">
    <name type="scientific">Rothia dentocariosa (strain ATCC 17931 / CDC X599 / XDIA)</name>
    <dbReference type="NCBI Taxonomy" id="762948"/>
    <lineage>
        <taxon>Bacteria</taxon>
        <taxon>Bacillati</taxon>
        <taxon>Actinomycetota</taxon>
        <taxon>Actinomycetes</taxon>
        <taxon>Micrococcales</taxon>
        <taxon>Micrococcaceae</taxon>
        <taxon>Rothia</taxon>
    </lineage>
</organism>
<name>E3H0N9_ROTDC</name>
<evidence type="ECO:0000256" key="1">
    <source>
        <dbReference type="SAM" id="MobiDB-lite"/>
    </source>
</evidence>
<dbReference type="AlphaFoldDB" id="E3H0N9"/>
<dbReference type="Proteomes" id="UP000000387">
    <property type="component" value="Chromosome"/>
</dbReference>